<name>A0ABU5K1V5_9BACI</name>
<gene>
    <name evidence="1" type="ORF">U2I54_21995</name>
</gene>
<keyword evidence="2" id="KW-1185">Reference proteome</keyword>
<dbReference type="EMBL" id="JAXOVW010000076">
    <property type="protein sequence ID" value="MDZ5609655.1"/>
    <property type="molecule type" value="Genomic_DNA"/>
</dbReference>
<protein>
    <recommendedName>
        <fullName evidence="3">Replication protein</fullName>
    </recommendedName>
</protein>
<proteinExistence type="predicted"/>
<accession>A0ABU5K1V5</accession>
<evidence type="ECO:0000313" key="1">
    <source>
        <dbReference type="EMBL" id="MDZ5609655.1"/>
    </source>
</evidence>
<dbReference type="Proteomes" id="UP001291930">
    <property type="component" value="Unassembled WGS sequence"/>
</dbReference>
<evidence type="ECO:0000313" key="2">
    <source>
        <dbReference type="Proteomes" id="UP001291930"/>
    </source>
</evidence>
<dbReference type="RefSeq" id="WP_374219071.1">
    <property type="nucleotide sequence ID" value="NZ_JAXOVW010000076.1"/>
</dbReference>
<organism evidence="1 2">
    <name type="scientific">Bacillus bingmayongensis</name>
    <dbReference type="NCBI Taxonomy" id="1150157"/>
    <lineage>
        <taxon>Bacteria</taxon>
        <taxon>Bacillati</taxon>
        <taxon>Bacillota</taxon>
        <taxon>Bacilli</taxon>
        <taxon>Bacillales</taxon>
        <taxon>Bacillaceae</taxon>
        <taxon>Bacillus</taxon>
    </lineage>
</organism>
<reference evidence="2" key="1">
    <citation type="submission" date="2023-11" db="EMBL/GenBank/DDBJ databases">
        <title>Genome Sequence of Bacillus pseudomycoides stain BUPM19.</title>
        <authorList>
            <person name="Farhat A."/>
        </authorList>
    </citation>
    <scope>NUCLEOTIDE SEQUENCE [LARGE SCALE GENOMIC DNA]</scope>
    <source>
        <strain evidence="2">BUPM19</strain>
    </source>
</reference>
<sequence>MSNYKAIRTLISQISGQENILVVPKIFIKLTGDLTTATLLNQIVFYSDKSKRTDGYFYKSYKEWEEEICLTKRQVSYSAEKLKGMELIETKTMKANGAPTVHYKLDYDKLLNLIVTKCNDGLSQNVIFESNKMSQSIESNKMSLSITEIKNTTEKTTKKPTKKPKTARHKFETCDANAAKYLFEKIKGNNPKQKLPNLDAWANEFRLIREKDNRELNEIKDVIDWCQSDAFWQGNILSAKKLREKFDQLTIQMNSKKGVKNNDPIANNGAVYYNEIELDF</sequence>
<comment type="caution">
    <text evidence="1">The sequence shown here is derived from an EMBL/GenBank/DDBJ whole genome shotgun (WGS) entry which is preliminary data.</text>
</comment>
<evidence type="ECO:0008006" key="3">
    <source>
        <dbReference type="Google" id="ProtNLM"/>
    </source>
</evidence>